<feature type="region of interest" description="Disordered" evidence="1">
    <location>
        <begin position="1"/>
        <end position="22"/>
    </location>
</feature>
<dbReference type="AlphaFoldDB" id="A0A0C2XMQ2"/>
<gene>
    <name evidence="2" type="ORF">M408DRAFT_295577</name>
</gene>
<protein>
    <submittedName>
        <fullName evidence="2">Uncharacterized protein</fullName>
    </submittedName>
</protein>
<organism evidence="2 3">
    <name type="scientific">Serendipita vermifera MAFF 305830</name>
    <dbReference type="NCBI Taxonomy" id="933852"/>
    <lineage>
        <taxon>Eukaryota</taxon>
        <taxon>Fungi</taxon>
        <taxon>Dikarya</taxon>
        <taxon>Basidiomycota</taxon>
        <taxon>Agaricomycotina</taxon>
        <taxon>Agaricomycetes</taxon>
        <taxon>Sebacinales</taxon>
        <taxon>Serendipitaceae</taxon>
        <taxon>Serendipita</taxon>
    </lineage>
</organism>
<reference evidence="3" key="2">
    <citation type="submission" date="2015-01" db="EMBL/GenBank/DDBJ databases">
        <title>Evolutionary Origins and Diversification of the Mycorrhizal Mutualists.</title>
        <authorList>
            <consortium name="DOE Joint Genome Institute"/>
            <consortium name="Mycorrhizal Genomics Consortium"/>
            <person name="Kohler A."/>
            <person name="Kuo A."/>
            <person name="Nagy L.G."/>
            <person name="Floudas D."/>
            <person name="Copeland A."/>
            <person name="Barry K.W."/>
            <person name="Cichocki N."/>
            <person name="Veneault-Fourrey C."/>
            <person name="LaButti K."/>
            <person name="Lindquist E.A."/>
            <person name="Lipzen A."/>
            <person name="Lundell T."/>
            <person name="Morin E."/>
            <person name="Murat C."/>
            <person name="Riley R."/>
            <person name="Ohm R."/>
            <person name="Sun H."/>
            <person name="Tunlid A."/>
            <person name="Henrissat B."/>
            <person name="Grigoriev I.V."/>
            <person name="Hibbett D.S."/>
            <person name="Martin F."/>
        </authorList>
    </citation>
    <scope>NUCLEOTIDE SEQUENCE [LARGE SCALE GENOMIC DNA]</scope>
    <source>
        <strain evidence="3">MAFF 305830</strain>
    </source>
</reference>
<dbReference type="EMBL" id="KN824285">
    <property type="protein sequence ID" value="KIM30237.1"/>
    <property type="molecule type" value="Genomic_DNA"/>
</dbReference>
<accession>A0A0C2XMQ2</accession>
<evidence type="ECO:0000313" key="3">
    <source>
        <dbReference type="Proteomes" id="UP000054097"/>
    </source>
</evidence>
<evidence type="ECO:0000313" key="2">
    <source>
        <dbReference type="EMBL" id="KIM30237.1"/>
    </source>
</evidence>
<feature type="compositionally biased region" description="Basic and acidic residues" evidence="1">
    <location>
        <begin position="12"/>
        <end position="22"/>
    </location>
</feature>
<dbReference type="HOGENOM" id="CLU_2559747_0_0_1"/>
<name>A0A0C2XMQ2_SERVB</name>
<evidence type="ECO:0000256" key="1">
    <source>
        <dbReference type="SAM" id="MobiDB-lite"/>
    </source>
</evidence>
<keyword evidence="3" id="KW-1185">Reference proteome</keyword>
<sequence length="82" mass="9211">MSTFSQPCLSRDPPRDQPSAREEQFDLFKLSRTATQRRKLSHSTWSKLRHGYVEFGRSFPAPGIGIMSLGFSFYLGSAPSNG</sequence>
<dbReference type="Proteomes" id="UP000054097">
    <property type="component" value="Unassembled WGS sequence"/>
</dbReference>
<proteinExistence type="predicted"/>
<reference evidence="2 3" key="1">
    <citation type="submission" date="2014-04" db="EMBL/GenBank/DDBJ databases">
        <authorList>
            <consortium name="DOE Joint Genome Institute"/>
            <person name="Kuo A."/>
            <person name="Zuccaro A."/>
            <person name="Kohler A."/>
            <person name="Nagy L.G."/>
            <person name="Floudas D."/>
            <person name="Copeland A."/>
            <person name="Barry K.W."/>
            <person name="Cichocki N."/>
            <person name="Veneault-Fourrey C."/>
            <person name="LaButti K."/>
            <person name="Lindquist E.A."/>
            <person name="Lipzen A."/>
            <person name="Lundell T."/>
            <person name="Morin E."/>
            <person name="Murat C."/>
            <person name="Sun H."/>
            <person name="Tunlid A."/>
            <person name="Henrissat B."/>
            <person name="Grigoriev I.V."/>
            <person name="Hibbett D.S."/>
            <person name="Martin F."/>
            <person name="Nordberg H.P."/>
            <person name="Cantor M.N."/>
            <person name="Hua S.X."/>
        </authorList>
    </citation>
    <scope>NUCLEOTIDE SEQUENCE [LARGE SCALE GENOMIC DNA]</scope>
    <source>
        <strain evidence="2 3">MAFF 305830</strain>
    </source>
</reference>